<name>A0A0W0FMR6_MONRR</name>
<feature type="compositionally biased region" description="Low complexity" evidence="1">
    <location>
        <begin position="457"/>
        <end position="473"/>
    </location>
</feature>
<keyword evidence="2" id="KW-0732">Signal</keyword>
<comment type="caution">
    <text evidence="3">The sequence shown here is derived from an EMBL/GenBank/DDBJ whole genome shotgun (WGS) entry which is preliminary data.</text>
</comment>
<feature type="chain" id="PRO_5006901944" description="F-box domain-containing protein" evidence="2">
    <location>
        <begin position="18"/>
        <end position="681"/>
    </location>
</feature>
<evidence type="ECO:0000313" key="3">
    <source>
        <dbReference type="EMBL" id="KTB37585.1"/>
    </source>
</evidence>
<accession>A0A0W0FMR6</accession>
<evidence type="ECO:0000313" key="4">
    <source>
        <dbReference type="Proteomes" id="UP000054988"/>
    </source>
</evidence>
<reference evidence="3 4" key="1">
    <citation type="submission" date="2015-12" db="EMBL/GenBank/DDBJ databases">
        <title>Draft genome sequence of Moniliophthora roreri, the causal agent of frosty pod rot of cacao.</title>
        <authorList>
            <person name="Aime M.C."/>
            <person name="Diaz-Valderrama J.R."/>
            <person name="Kijpornyongpan T."/>
            <person name="Phillips-Mora W."/>
        </authorList>
    </citation>
    <scope>NUCLEOTIDE SEQUENCE [LARGE SCALE GENOMIC DNA]</scope>
    <source>
        <strain evidence="3 4">MCA 2952</strain>
    </source>
</reference>
<dbReference type="Proteomes" id="UP000054988">
    <property type="component" value="Unassembled WGS sequence"/>
</dbReference>
<feature type="compositionally biased region" description="Low complexity" evidence="1">
    <location>
        <begin position="163"/>
        <end position="174"/>
    </location>
</feature>
<feature type="signal peptide" evidence="2">
    <location>
        <begin position="1"/>
        <end position="17"/>
    </location>
</feature>
<protein>
    <recommendedName>
        <fullName evidence="5">F-box domain-containing protein</fullName>
    </recommendedName>
</protein>
<evidence type="ECO:0000256" key="2">
    <source>
        <dbReference type="SAM" id="SignalP"/>
    </source>
</evidence>
<feature type="region of interest" description="Disordered" evidence="1">
    <location>
        <begin position="157"/>
        <end position="212"/>
    </location>
</feature>
<gene>
    <name evidence="3" type="ORF">WG66_9824</name>
</gene>
<organism evidence="3 4">
    <name type="scientific">Moniliophthora roreri</name>
    <name type="common">Frosty pod rot fungus</name>
    <name type="synonym">Monilia roreri</name>
    <dbReference type="NCBI Taxonomy" id="221103"/>
    <lineage>
        <taxon>Eukaryota</taxon>
        <taxon>Fungi</taxon>
        <taxon>Dikarya</taxon>
        <taxon>Basidiomycota</taxon>
        <taxon>Agaricomycotina</taxon>
        <taxon>Agaricomycetes</taxon>
        <taxon>Agaricomycetidae</taxon>
        <taxon>Agaricales</taxon>
        <taxon>Marasmiineae</taxon>
        <taxon>Marasmiaceae</taxon>
        <taxon>Moniliophthora</taxon>
    </lineage>
</organism>
<feature type="compositionally biased region" description="Basic and acidic residues" evidence="1">
    <location>
        <begin position="230"/>
        <end position="239"/>
    </location>
</feature>
<feature type="compositionally biased region" description="Low complexity" evidence="1">
    <location>
        <begin position="286"/>
        <end position="305"/>
    </location>
</feature>
<feature type="region of interest" description="Disordered" evidence="1">
    <location>
        <begin position="414"/>
        <end position="511"/>
    </location>
</feature>
<sequence length="681" mass="74270">MALALLIQTPLFLQCLSLPSFISLSQTCRQLYYALDQPEVRDAVLSAFVPGYSFVRKNAAGAGGEVDISLTDLQLFYASQQTPLHIYPALALSSPSSPRTERLAGLACAHSRIVLLLQSMAHASSSPIPLPLHHWHEPETESLSPRLRELTFPAPLAPQQLVPSGGSAASSYPPSKRKEQSNMSSSPPKIFLTLSSKGRKAPPPPAVEPATLRNYGHGWRMSLAIASEGFRERAKRRESTSQASEFGQQRHKQVTTGSRFVEDTASEDGWVLQPPRRRLTPPPISPRSSSSSPEASPFSSGPGSRRSSRGESPPPPDKEEEPWTQASSLHDILLATSRLRAPVLRVFVPCSSLSTSDYFTAHPQSKADSTPLAPAPSPQQMGSIELCERHLQDAGLWDHMSVGDVVVNLGYVPLSPRSRSNTPTPSLSPLRGEHTLRRPSSRVIQRSNGRSGGLLSGGSNSNPGSDSDSSPSSFKLNTNNGSLHKRAASSPTASDRHSSLAPSPRHSLHIPNASISSVNATPTWLIFTGSKLIPFSPPTDPLPAEINPWTLPSPSFYDHLLPVLSSPLRVRIPRFPVTDIDKVDLSLQSIPATVHSPSLGGMVWVKRWRWVARFRPTPIPREEIGAHWENAEWIVEGEGTREGREGLLSCLQDDGKAKDKEWEVVRERSVPGQKVWLKMIS</sequence>
<dbReference type="eggNOG" id="ENOG502QQKF">
    <property type="taxonomic scope" value="Eukaryota"/>
</dbReference>
<feature type="region of interest" description="Disordered" evidence="1">
    <location>
        <begin position="230"/>
        <end position="326"/>
    </location>
</feature>
<feature type="compositionally biased region" description="Low complexity" evidence="1">
    <location>
        <begin position="414"/>
        <end position="430"/>
    </location>
</feature>
<dbReference type="EMBL" id="LATX01001838">
    <property type="protein sequence ID" value="KTB37585.1"/>
    <property type="molecule type" value="Genomic_DNA"/>
</dbReference>
<evidence type="ECO:0008006" key="5">
    <source>
        <dbReference type="Google" id="ProtNLM"/>
    </source>
</evidence>
<dbReference type="AlphaFoldDB" id="A0A0W0FMR6"/>
<evidence type="ECO:0000256" key="1">
    <source>
        <dbReference type="SAM" id="MobiDB-lite"/>
    </source>
</evidence>
<proteinExistence type="predicted"/>